<sequence>MAFAIQWHSQQGTRTTDNRDCAGIGIRQTSALAIVLDGSTSGAESGAFAHEIARRMVDWYVSTDENITAGVLTAQLRATHAKLSKQFRRDSASYLLMHVGAAQTALVLHAGDCLVGRQAPAGPMSWLTQPHTLANSVSQMTIGDLANDSGRHRLTRSFRSREFVEPAFCSIALDDTPVLVATDGFWAELDHRQQSAFIHGRVPENAGERRPQRTSDHTTRKRRVVQGLTERASSQNLHGLQAQNCRKFCPSRSRQISWR</sequence>
<dbReference type="AlphaFoldDB" id="A0AAE6CC98"/>
<dbReference type="SUPFAM" id="SSF81606">
    <property type="entry name" value="PP2C-like"/>
    <property type="match status" value="1"/>
</dbReference>
<organism evidence="2 4">
    <name type="scientific">Bradyrhizobium guangzhouense</name>
    <dbReference type="NCBI Taxonomy" id="1325095"/>
    <lineage>
        <taxon>Bacteria</taxon>
        <taxon>Pseudomonadati</taxon>
        <taxon>Pseudomonadota</taxon>
        <taxon>Alphaproteobacteria</taxon>
        <taxon>Hyphomicrobiales</taxon>
        <taxon>Nitrobacteraceae</taxon>
        <taxon>Bradyrhizobium</taxon>
    </lineage>
</organism>
<dbReference type="InterPro" id="IPR036457">
    <property type="entry name" value="PPM-type-like_dom_sf"/>
</dbReference>
<dbReference type="Proteomes" id="UP000288972">
    <property type="component" value="Plasmid unnamed1"/>
</dbReference>
<evidence type="ECO:0000256" key="1">
    <source>
        <dbReference type="SAM" id="MobiDB-lite"/>
    </source>
</evidence>
<evidence type="ECO:0000313" key="3">
    <source>
        <dbReference type="EMBL" id="RXH08488.1"/>
    </source>
</evidence>
<name>A0AAE6CC98_9BRAD</name>
<reference evidence="3 5" key="2">
    <citation type="submission" date="2018-10" db="EMBL/GenBank/DDBJ databases">
        <title>Bradyrhizobium sp. nov., effective nodules isolated from peanut in China.</title>
        <authorList>
            <person name="Li Y."/>
        </authorList>
    </citation>
    <scope>NUCLEOTIDE SEQUENCE [LARGE SCALE GENOMIC DNA]</scope>
    <source>
        <strain evidence="3 5">CCBAU 53426</strain>
    </source>
</reference>
<reference evidence="2 4" key="1">
    <citation type="submission" date="2018-06" db="EMBL/GenBank/DDBJ databases">
        <title>Comparative genomics of rhizobia nodulating Arachis hypogaea in China.</title>
        <authorList>
            <person name="Li Y."/>
        </authorList>
    </citation>
    <scope>NUCLEOTIDE SEQUENCE [LARGE SCALE GENOMIC DNA]</scope>
    <source>
        <strain evidence="2 4">CCBAU 51670</strain>
        <plasmid evidence="2 4">unnamed1</plasmid>
    </source>
</reference>
<evidence type="ECO:0000313" key="4">
    <source>
        <dbReference type="Proteomes" id="UP000288972"/>
    </source>
</evidence>
<gene>
    <name evidence="3" type="ORF">EAS56_28875</name>
    <name evidence="2" type="ORF">XH91_35150</name>
</gene>
<dbReference type="KEGG" id="bgz:XH91_35150"/>
<evidence type="ECO:0008006" key="6">
    <source>
        <dbReference type="Google" id="ProtNLM"/>
    </source>
</evidence>
<proteinExistence type="predicted"/>
<accession>A0AAE6CC98</accession>
<protein>
    <recommendedName>
        <fullName evidence="6">Protein phosphatase 2C domain-containing protein</fullName>
    </recommendedName>
</protein>
<dbReference type="EMBL" id="RDQZ01000031">
    <property type="protein sequence ID" value="RXH08488.1"/>
    <property type="molecule type" value="Genomic_DNA"/>
</dbReference>
<keyword evidence="2" id="KW-0614">Plasmid</keyword>
<dbReference type="Gene3D" id="3.60.40.10">
    <property type="entry name" value="PPM-type phosphatase domain"/>
    <property type="match status" value="1"/>
</dbReference>
<keyword evidence="5" id="KW-1185">Reference proteome</keyword>
<evidence type="ECO:0000313" key="5">
    <source>
        <dbReference type="Proteomes" id="UP000290401"/>
    </source>
</evidence>
<evidence type="ECO:0000313" key="2">
    <source>
        <dbReference type="EMBL" id="QAU50648.1"/>
    </source>
</evidence>
<feature type="compositionally biased region" description="Basic and acidic residues" evidence="1">
    <location>
        <begin position="206"/>
        <end position="218"/>
    </location>
</feature>
<geneLocation type="plasmid" evidence="2 4">
    <name>unnamed1</name>
</geneLocation>
<feature type="region of interest" description="Disordered" evidence="1">
    <location>
        <begin position="203"/>
        <end position="224"/>
    </location>
</feature>
<dbReference type="EMBL" id="CP030054">
    <property type="protein sequence ID" value="QAU50648.1"/>
    <property type="molecule type" value="Genomic_DNA"/>
</dbReference>
<dbReference type="Proteomes" id="UP000290401">
    <property type="component" value="Unassembled WGS sequence"/>
</dbReference>